<keyword evidence="3" id="KW-1185">Reference proteome</keyword>
<dbReference type="Proteomes" id="UP000466607">
    <property type="component" value="Chromosome"/>
</dbReference>
<reference evidence="2 3" key="1">
    <citation type="journal article" date="2019" name="Emerg. Microbes Infect.">
        <title>Comprehensive subspecies identification of 175 nontuberculous mycobacteria species based on 7547 genomic profiles.</title>
        <authorList>
            <person name="Matsumoto Y."/>
            <person name="Kinjo T."/>
            <person name="Motooka D."/>
            <person name="Nabeya D."/>
            <person name="Jung N."/>
            <person name="Uechi K."/>
            <person name="Horii T."/>
            <person name="Iida T."/>
            <person name="Fujita J."/>
            <person name="Nakamura S."/>
        </authorList>
    </citation>
    <scope>NUCLEOTIDE SEQUENCE [LARGE SCALE GENOMIC DNA]</scope>
    <source>
        <strain evidence="2 3">JCM 17423</strain>
    </source>
</reference>
<dbReference type="NCBIfam" id="NF038175">
    <property type="entry name" value="IniB_NTERM"/>
    <property type="match status" value="1"/>
</dbReference>
<dbReference type="InterPro" id="IPR049709">
    <property type="entry name" value="IniB-like_N"/>
</dbReference>
<organism evidence="2 3">
    <name type="scientific">Mycolicibacterium litorale</name>
    <dbReference type="NCBI Taxonomy" id="758802"/>
    <lineage>
        <taxon>Bacteria</taxon>
        <taxon>Bacillati</taxon>
        <taxon>Actinomycetota</taxon>
        <taxon>Actinomycetes</taxon>
        <taxon>Mycobacteriales</taxon>
        <taxon>Mycobacteriaceae</taxon>
        <taxon>Mycolicibacterium</taxon>
    </lineage>
</organism>
<gene>
    <name evidence="2" type="ORF">MLIT_07920</name>
</gene>
<dbReference type="RefSeq" id="WP_134060195.1">
    <property type="nucleotide sequence ID" value="NZ_AP022586.1"/>
</dbReference>
<feature type="compositionally biased region" description="Basic and acidic residues" evidence="1">
    <location>
        <begin position="55"/>
        <end position="70"/>
    </location>
</feature>
<dbReference type="AlphaFoldDB" id="A0AAD1IH67"/>
<name>A0AAD1IH67_9MYCO</name>
<sequence length="125" mass="13481">MTTIGRELSNFLSRLLGDEDAAQRYLLDPEAALADAGLSAVTASEIIAATEAFEESIRRTHGDENGERSPNRHPRVATTSPGSGDTIRNLLLHKYTSGNAYHNILSEGGLSDEFGPSDHERRASS</sequence>
<evidence type="ECO:0000313" key="2">
    <source>
        <dbReference type="EMBL" id="BBY15200.1"/>
    </source>
</evidence>
<proteinExistence type="predicted"/>
<evidence type="ECO:0000313" key="3">
    <source>
        <dbReference type="Proteomes" id="UP000466607"/>
    </source>
</evidence>
<feature type="region of interest" description="Disordered" evidence="1">
    <location>
        <begin position="54"/>
        <end position="85"/>
    </location>
</feature>
<evidence type="ECO:0000256" key="1">
    <source>
        <dbReference type="SAM" id="MobiDB-lite"/>
    </source>
</evidence>
<accession>A0AAD1IH67</accession>
<protein>
    <submittedName>
        <fullName evidence="2">Uncharacterized protein</fullName>
    </submittedName>
</protein>
<dbReference type="EMBL" id="AP022586">
    <property type="protein sequence ID" value="BBY15200.1"/>
    <property type="molecule type" value="Genomic_DNA"/>
</dbReference>